<evidence type="ECO:0000259" key="6">
    <source>
        <dbReference type="Pfam" id="PF00108"/>
    </source>
</evidence>
<keyword evidence="2 5" id="KW-0808">Transferase</keyword>
<dbReference type="Pfam" id="PF02803">
    <property type="entry name" value="Thiolase_C"/>
    <property type="match status" value="1"/>
</dbReference>
<dbReference type="SUPFAM" id="SSF53901">
    <property type="entry name" value="Thiolase-like"/>
    <property type="match status" value="2"/>
</dbReference>
<accession>A0A1G7WTT1</accession>
<comment type="similarity">
    <text evidence="1 5">Belongs to the thiolase-like superfamily. Thiolase family.</text>
</comment>
<evidence type="ECO:0000256" key="3">
    <source>
        <dbReference type="ARBA" id="ARBA00023315"/>
    </source>
</evidence>
<dbReference type="Proteomes" id="UP000199495">
    <property type="component" value="Unassembled WGS sequence"/>
</dbReference>
<gene>
    <name evidence="8" type="ORF">SAMN04487974_107113</name>
</gene>
<dbReference type="InterPro" id="IPR020617">
    <property type="entry name" value="Thiolase_C"/>
</dbReference>
<sequence>MIQTVRKVAIVGSARIPFCRAYTGYENESNLSMLATAIGGLADKYGLKGQRVGEVMAGSVISHSKDFNIAREALLDAGLSPSTPGTTLQIACGTSLQAALTLAAKIATGEIDSGIAAGSDTVSDSPVVLGPKMQKRMIAMSRARTTGEKFSAFKGFNFGEITPVAPSTQEPRTGLSMGEHCEIMAKQWGISREAQDVLALRSHQNAAEAYDTGFHDDLIVPCAGIYKDNNVRPDTSLEKMATMKPAFDKKSGKGTLTAANSTPLTDGAAAVLLASEEWARERGLPILGYLTMGAVSANDFAHGDGLLMAPTIAVSDLMRRANIGFADIDLFELHEAFAAQVLCTLAAWEDPDYNRAILGRDDPLGSVPVDKINVFGSSLAYGHPFAATGARILGMTAKMLNHLEKRRALISVCTAGGMGVAAIVESAA</sequence>
<protein>
    <submittedName>
        <fullName evidence="8">Acetyl-CoA C-acetyltransferase</fullName>
    </submittedName>
</protein>
<dbReference type="AlphaFoldDB" id="A0A1G7WTT1"/>
<feature type="domain" description="Thiolase N-terminal" evidence="6">
    <location>
        <begin position="8"/>
        <end position="277"/>
    </location>
</feature>
<evidence type="ECO:0000256" key="4">
    <source>
        <dbReference type="PIRSR" id="PIRSR000429-1"/>
    </source>
</evidence>
<evidence type="ECO:0000313" key="8">
    <source>
        <dbReference type="EMBL" id="SDG75328.1"/>
    </source>
</evidence>
<dbReference type="NCBIfam" id="TIGR01930">
    <property type="entry name" value="AcCoA-C-Actrans"/>
    <property type="match status" value="1"/>
</dbReference>
<dbReference type="PANTHER" id="PTHR42689:SF1">
    <property type="entry name" value="ACETYL-COA ACYLTRANSFERASE FADA2 (3-KETOACYL-COA THIOLASE) (BETA-KETOTHIOLASE)-RELATED"/>
    <property type="match status" value="1"/>
</dbReference>
<proteinExistence type="inferred from homology"/>
<dbReference type="Gene3D" id="3.40.47.10">
    <property type="match status" value="1"/>
</dbReference>
<dbReference type="Pfam" id="PF00108">
    <property type="entry name" value="Thiolase_N"/>
    <property type="match status" value="1"/>
</dbReference>
<dbReference type="PROSITE" id="PS00099">
    <property type="entry name" value="THIOLASE_3"/>
    <property type="match status" value="1"/>
</dbReference>
<dbReference type="GO" id="GO:0003988">
    <property type="term" value="F:acetyl-CoA C-acyltransferase activity"/>
    <property type="evidence" value="ECO:0007669"/>
    <property type="project" value="UniProtKB-ARBA"/>
</dbReference>
<evidence type="ECO:0000256" key="2">
    <source>
        <dbReference type="ARBA" id="ARBA00022679"/>
    </source>
</evidence>
<name>A0A1G7WTT1_9HYPH</name>
<dbReference type="PANTHER" id="PTHR42689">
    <property type="entry name" value="ACETYL-COA ACYLTRANSFERASE FADA2 (3-KETOACYL-COA THIOLASE) (BETA-KETOTHIOLASE)-RELATED"/>
    <property type="match status" value="1"/>
</dbReference>
<feature type="active site" description="Proton acceptor" evidence="4">
    <location>
        <position position="413"/>
    </location>
</feature>
<feature type="active site" description="Proton acceptor" evidence="4">
    <location>
        <position position="383"/>
    </location>
</feature>
<dbReference type="InterPro" id="IPR020616">
    <property type="entry name" value="Thiolase_N"/>
</dbReference>
<dbReference type="PIRSF" id="PIRSF000429">
    <property type="entry name" value="Ac-CoA_Ac_transf"/>
    <property type="match status" value="1"/>
</dbReference>
<keyword evidence="3 5" id="KW-0012">Acyltransferase</keyword>
<evidence type="ECO:0000256" key="5">
    <source>
        <dbReference type="RuleBase" id="RU003557"/>
    </source>
</evidence>
<reference evidence="8 9" key="1">
    <citation type="submission" date="2016-10" db="EMBL/GenBank/DDBJ databases">
        <authorList>
            <person name="de Groot N.N."/>
        </authorList>
    </citation>
    <scope>NUCLEOTIDE SEQUENCE [LARGE SCALE GENOMIC DNA]</scope>
    <source>
        <strain evidence="8 9">CGMCC 1.10267</strain>
    </source>
</reference>
<evidence type="ECO:0000313" key="9">
    <source>
        <dbReference type="Proteomes" id="UP000199495"/>
    </source>
</evidence>
<dbReference type="NCBIfam" id="NF006740">
    <property type="entry name" value="PRK09268.1"/>
    <property type="match status" value="1"/>
</dbReference>
<evidence type="ECO:0000259" key="7">
    <source>
        <dbReference type="Pfam" id="PF02803"/>
    </source>
</evidence>
<dbReference type="GO" id="GO:0005829">
    <property type="term" value="C:cytosol"/>
    <property type="evidence" value="ECO:0007669"/>
    <property type="project" value="TreeGrafter"/>
</dbReference>
<evidence type="ECO:0000256" key="1">
    <source>
        <dbReference type="ARBA" id="ARBA00010982"/>
    </source>
</evidence>
<dbReference type="STRING" id="440168.SAMN04487974_107113"/>
<dbReference type="InterPro" id="IPR016039">
    <property type="entry name" value="Thiolase-like"/>
</dbReference>
<keyword evidence="9" id="KW-1185">Reference proteome</keyword>
<dbReference type="EMBL" id="FNCS01000007">
    <property type="protein sequence ID" value="SDG75328.1"/>
    <property type="molecule type" value="Genomic_DNA"/>
</dbReference>
<feature type="domain" description="Thiolase C-terminal" evidence="7">
    <location>
        <begin position="304"/>
        <end position="425"/>
    </location>
</feature>
<dbReference type="RefSeq" id="WP_090596964.1">
    <property type="nucleotide sequence ID" value="NZ_FNCS01000007.1"/>
</dbReference>
<dbReference type="InterPro" id="IPR020610">
    <property type="entry name" value="Thiolase_AS"/>
</dbReference>
<dbReference type="OrthoDB" id="9764638at2"/>
<dbReference type="InterPro" id="IPR002155">
    <property type="entry name" value="Thiolase"/>
</dbReference>
<dbReference type="InterPro" id="IPR050521">
    <property type="entry name" value="3-ketoacyl-CoA_Thiolase"/>
</dbReference>
<organism evidence="8 9">
    <name type="scientific">Pelagibacterium luteolum</name>
    <dbReference type="NCBI Taxonomy" id="440168"/>
    <lineage>
        <taxon>Bacteria</taxon>
        <taxon>Pseudomonadati</taxon>
        <taxon>Pseudomonadota</taxon>
        <taxon>Alphaproteobacteria</taxon>
        <taxon>Hyphomicrobiales</taxon>
        <taxon>Devosiaceae</taxon>
        <taxon>Pelagibacterium</taxon>
    </lineage>
</organism>
<dbReference type="CDD" id="cd00751">
    <property type="entry name" value="thiolase"/>
    <property type="match status" value="1"/>
</dbReference>
<feature type="active site" description="Acyl-thioester intermediate" evidence="4">
    <location>
        <position position="92"/>
    </location>
</feature>